<dbReference type="AlphaFoldDB" id="A0A5M6CVI0"/>
<comment type="subcellular location">
    <subcellularLocation>
        <location evidence="4">Cytoplasm</location>
    </subcellularLocation>
</comment>
<evidence type="ECO:0000313" key="5">
    <source>
        <dbReference type="EMBL" id="KAA5539053.1"/>
    </source>
</evidence>
<dbReference type="GO" id="GO:0048027">
    <property type="term" value="F:mRNA 5'-UTR binding"/>
    <property type="evidence" value="ECO:0007669"/>
    <property type="project" value="UniProtKB-UniRule"/>
</dbReference>
<evidence type="ECO:0000256" key="4">
    <source>
        <dbReference type="HAMAP-Rule" id="MF_00167"/>
    </source>
</evidence>
<evidence type="ECO:0000256" key="1">
    <source>
        <dbReference type="ARBA" id="ARBA00022490"/>
    </source>
</evidence>
<proteinExistence type="inferred from homology"/>
<dbReference type="SUPFAM" id="SSF117130">
    <property type="entry name" value="CsrA-like"/>
    <property type="match status" value="1"/>
</dbReference>
<protein>
    <recommendedName>
        <fullName evidence="4">Translational regulator CsrA</fullName>
    </recommendedName>
</protein>
<keyword evidence="3 4" id="KW-0694">RNA-binding</keyword>
<keyword evidence="4" id="KW-0678">Repressor</keyword>
<comment type="similarity">
    <text evidence="4">Belongs to the CsrA/RsmA family.</text>
</comment>
<dbReference type="GO" id="GO:0006402">
    <property type="term" value="P:mRNA catabolic process"/>
    <property type="evidence" value="ECO:0007669"/>
    <property type="project" value="InterPro"/>
</dbReference>
<dbReference type="GO" id="GO:0044781">
    <property type="term" value="P:bacterial-type flagellum organization"/>
    <property type="evidence" value="ECO:0007669"/>
    <property type="project" value="UniProtKB-KW"/>
</dbReference>
<dbReference type="Proteomes" id="UP000324479">
    <property type="component" value="Unassembled WGS sequence"/>
</dbReference>
<reference evidence="5 6" key="1">
    <citation type="submission" date="2019-08" db="EMBL/GenBank/DDBJ databases">
        <authorList>
            <person name="Dhanesh K."/>
            <person name="Kumar G."/>
            <person name="Sasikala C."/>
            <person name="Venkata Ramana C."/>
        </authorList>
    </citation>
    <scope>NUCLEOTIDE SEQUENCE [LARGE SCALE GENOMIC DNA]</scope>
    <source>
        <strain evidence="5 6">JC645</strain>
    </source>
</reference>
<dbReference type="InterPro" id="IPR003751">
    <property type="entry name" value="CsrA"/>
</dbReference>
<dbReference type="GO" id="GO:1902208">
    <property type="term" value="P:regulation of bacterial-type flagellum assembly"/>
    <property type="evidence" value="ECO:0007669"/>
    <property type="project" value="UniProtKB-UniRule"/>
</dbReference>
<dbReference type="PANTHER" id="PTHR34984:SF1">
    <property type="entry name" value="CARBON STORAGE REGULATOR"/>
    <property type="match status" value="1"/>
</dbReference>
<organism evidence="5 6">
    <name type="scientific">Roseiconus nitratireducens</name>
    <dbReference type="NCBI Taxonomy" id="2605748"/>
    <lineage>
        <taxon>Bacteria</taxon>
        <taxon>Pseudomonadati</taxon>
        <taxon>Planctomycetota</taxon>
        <taxon>Planctomycetia</taxon>
        <taxon>Pirellulales</taxon>
        <taxon>Pirellulaceae</taxon>
        <taxon>Roseiconus</taxon>
    </lineage>
</organism>
<dbReference type="PANTHER" id="PTHR34984">
    <property type="entry name" value="CARBON STORAGE REGULATOR"/>
    <property type="match status" value="1"/>
</dbReference>
<comment type="function">
    <text evidence="4">A translational regulator that binds mRNA to regulate translation initiation and/or mRNA stability. Usually binds in the 5'-UTR at or near the Shine-Dalgarno sequence preventing ribosome-binding, thus repressing translation. Its main target seems to be the major flagellin gene, while its function is anatagonized by FliW.</text>
</comment>
<evidence type="ECO:0000256" key="2">
    <source>
        <dbReference type="ARBA" id="ARBA00022845"/>
    </source>
</evidence>
<dbReference type="Pfam" id="PF02599">
    <property type="entry name" value="CsrA"/>
    <property type="match status" value="1"/>
</dbReference>
<dbReference type="InterPro" id="IPR036107">
    <property type="entry name" value="CsrA_sf"/>
</dbReference>
<evidence type="ECO:0000256" key="3">
    <source>
        <dbReference type="ARBA" id="ARBA00022884"/>
    </source>
</evidence>
<keyword evidence="1 4" id="KW-0963">Cytoplasm</keyword>
<accession>A0A5M6CVI0</accession>
<comment type="caution">
    <text evidence="5">The sequence shown here is derived from an EMBL/GenBank/DDBJ whole genome shotgun (WGS) entry which is preliminary data.</text>
</comment>
<dbReference type="GO" id="GO:0045947">
    <property type="term" value="P:negative regulation of translational initiation"/>
    <property type="evidence" value="ECO:0007669"/>
    <property type="project" value="UniProtKB-UniRule"/>
</dbReference>
<gene>
    <name evidence="4" type="primary">csrA</name>
    <name evidence="5" type="ORF">FYK55_25265</name>
</gene>
<evidence type="ECO:0000313" key="6">
    <source>
        <dbReference type="Proteomes" id="UP000324479"/>
    </source>
</evidence>
<name>A0A5M6CVI0_9BACT</name>
<keyword evidence="4" id="KW-1005">Bacterial flagellum biogenesis</keyword>
<sequence>MLVLSRKREQRIKIGDDIEIVITSIKGNRVGVGIEAPAEVSIRREELSSDSVPRAEMIVEPHAVAVG</sequence>
<keyword evidence="2 4" id="KW-0810">Translation regulation</keyword>
<dbReference type="HAMAP" id="MF_00167">
    <property type="entry name" value="CsrA"/>
    <property type="match status" value="1"/>
</dbReference>
<dbReference type="GO" id="GO:0006109">
    <property type="term" value="P:regulation of carbohydrate metabolic process"/>
    <property type="evidence" value="ECO:0007669"/>
    <property type="project" value="InterPro"/>
</dbReference>
<dbReference type="RefSeq" id="WP_150079426.1">
    <property type="nucleotide sequence ID" value="NZ_VWOX01000022.1"/>
</dbReference>
<dbReference type="Gene3D" id="2.60.40.4380">
    <property type="entry name" value="Translational regulator CsrA"/>
    <property type="match status" value="1"/>
</dbReference>
<keyword evidence="6" id="KW-1185">Reference proteome</keyword>
<comment type="subunit">
    <text evidence="4">Homodimer; the beta-strands of each monomer intercalate to form a hydrophobic core, while the alpha-helices form wings that extend away from the core.</text>
</comment>
<dbReference type="GO" id="GO:0005829">
    <property type="term" value="C:cytosol"/>
    <property type="evidence" value="ECO:0007669"/>
    <property type="project" value="TreeGrafter"/>
</dbReference>
<dbReference type="EMBL" id="VWOX01000022">
    <property type="protein sequence ID" value="KAA5539053.1"/>
    <property type="molecule type" value="Genomic_DNA"/>
</dbReference>